<keyword evidence="5" id="KW-0902">Two-component regulatory system</keyword>
<keyword evidence="7" id="KW-0238">DNA-binding</keyword>
<dbReference type="Gene3D" id="3.40.50.2300">
    <property type="match status" value="1"/>
</dbReference>
<dbReference type="Proteomes" id="UP000007488">
    <property type="component" value="Chromosome"/>
</dbReference>
<dbReference type="eggNOG" id="COG4753">
    <property type="taxonomic scope" value="Bacteria"/>
</dbReference>
<dbReference type="SUPFAM" id="SSF52172">
    <property type="entry name" value="CheY-like"/>
    <property type="match status" value="1"/>
</dbReference>
<dbReference type="RefSeq" id="WP_013625383.1">
    <property type="nucleotide sequence ID" value="NC_015172.1"/>
</dbReference>
<evidence type="ECO:0000256" key="1">
    <source>
        <dbReference type="ARBA" id="ARBA00004496"/>
    </source>
</evidence>
<dbReference type="InterPro" id="IPR018060">
    <property type="entry name" value="HTH_AraC"/>
</dbReference>
<dbReference type="Pfam" id="PF12833">
    <property type="entry name" value="HTH_18"/>
    <property type="match status" value="1"/>
</dbReference>
<dbReference type="PROSITE" id="PS50110">
    <property type="entry name" value="RESPONSE_REGULATORY"/>
    <property type="match status" value="1"/>
</dbReference>
<sequence>MYRVLIVDDDRTVRYMLKRFKQWNNYGFVIDAEACDGKEALKILAGGRFDLVITDIRMPGMDGIEFLHQLKIHAMDICLILLSTYNDFEYAQQGIRFGVFDYMTKPLDDSVLGETLLRAKGHLEEKRLRRRQLAEEQKLIEESLKLYYPLRQERKLLDLLLTGSDAAVAEAENIFSELVLAVGEDLFKADRVFEKLRANIGEEIYQAFPWLKEIENKTFEVTAGQLKSVPEIRLMFLEYIQKMLAVIKKYELYHTDSIINKTCRYVMQHPEAEISLEDIAGEVHVSKSYVGKLFKQKTGCNFTDYVTKVKMERAKMLLRTGEYKNYEISERLGYSSPDYFCRLFKQYSGYTPLEFKKQG</sequence>
<comment type="subcellular location">
    <subcellularLocation>
        <location evidence="1">Cytoplasm</location>
    </subcellularLocation>
</comment>
<dbReference type="KEGG" id="sgy:Sgly_2229"/>
<feature type="domain" description="Response regulatory" evidence="12">
    <location>
        <begin position="3"/>
        <end position="120"/>
    </location>
</feature>
<keyword evidence="3" id="KW-0963">Cytoplasm</keyword>
<evidence type="ECO:0000256" key="2">
    <source>
        <dbReference type="ARBA" id="ARBA00018672"/>
    </source>
</evidence>
<accession>F0STZ5</accession>
<evidence type="ECO:0000256" key="4">
    <source>
        <dbReference type="ARBA" id="ARBA00022553"/>
    </source>
</evidence>
<organism evidence="13 14">
    <name type="scientific">Syntrophobotulus glycolicus (strain DSM 8271 / FlGlyR)</name>
    <dbReference type="NCBI Taxonomy" id="645991"/>
    <lineage>
        <taxon>Bacteria</taxon>
        <taxon>Bacillati</taxon>
        <taxon>Bacillota</taxon>
        <taxon>Clostridia</taxon>
        <taxon>Eubacteriales</taxon>
        <taxon>Desulfitobacteriaceae</taxon>
        <taxon>Syntrophobotulus</taxon>
    </lineage>
</organism>
<evidence type="ECO:0000259" key="12">
    <source>
        <dbReference type="PROSITE" id="PS50110"/>
    </source>
</evidence>
<evidence type="ECO:0000313" key="14">
    <source>
        <dbReference type="Proteomes" id="UP000007488"/>
    </source>
</evidence>
<keyword evidence="6" id="KW-0805">Transcription regulation</keyword>
<dbReference type="EMBL" id="CP002547">
    <property type="protein sequence ID" value="ADY56518.1"/>
    <property type="molecule type" value="Genomic_DNA"/>
</dbReference>
<comment type="function">
    <text evidence="9">May play the central regulatory role in sporulation. It may be an element of the effector pathway responsible for the activation of sporulation genes in response to nutritional stress. Spo0A may act in concert with spo0H (a sigma factor) to control the expression of some genes that are critical to the sporulation process.</text>
</comment>
<dbReference type="Gene3D" id="1.10.10.60">
    <property type="entry name" value="Homeodomain-like"/>
    <property type="match status" value="2"/>
</dbReference>
<dbReference type="InterPro" id="IPR001789">
    <property type="entry name" value="Sig_transdc_resp-reg_receiver"/>
</dbReference>
<reference evidence="14" key="2">
    <citation type="submission" date="2011-02" db="EMBL/GenBank/DDBJ databases">
        <title>The complete genome of Syntrophobotulus glycolicus DSM 8271.</title>
        <authorList>
            <person name="Lucas S."/>
            <person name="Copeland A."/>
            <person name="Lapidus A."/>
            <person name="Bruce D."/>
            <person name="Goodwin L."/>
            <person name="Pitluck S."/>
            <person name="Kyrpides N."/>
            <person name="Mavromatis K."/>
            <person name="Pagani I."/>
            <person name="Ivanova N."/>
            <person name="Mikhailova N."/>
            <person name="Chertkov O."/>
            <person name="Held B."/>
            <person name="Detter J.C."/>
            <person name="Tapia R."/>
            <person name="Han C."/>
            <person name="Land M."/>
            <person name="Hauser L."/>
            <person name="Markowitz V."/>
            <person name="Cheng J.-F."/>
            <person name="Hugenholtz P."/>
            <person name="Woyke T."/>
            <person name="Wu D."/>
            <person name="Spring S."/>
            <person name="Schroeder M."/>
            <person name="Brambilla E."/>
            <person name="Klenk H.-P."/>
            <person name="Eisen J.A."/>
        </authorList>
    </citation>
    <scope>NUCLEOTIDE SEQUENCE [LARGE SCALE GENOMIC DNA]</scope>
    <source>
        <strain evidence="14">DSM 8271 / FlGlyR</strain>
    </source>
</reference>
<gene>
    <name evidence="13" type="ordered locus">Sgly_2229</name>
</gene>
<evidence type="ECO:0000256" key="5">
    <source>
        <dbReference type="ARBA" id="ARBA00023012"/>
    </source>
</evidence>
<proteinExistence type="predicted"/>
<evidence type="ECO:0000256" key="9">
    <source>
        <dbReference type="ARBA" id="ARBA00024867"/>
    </source>
</evidence>
<feature type="modified residue" description="4-aspartylphosphate" evidence="10">
    <location>
        <position position="55"/>
    </location>
</feature>
<evidence type="ECO:0000256" key="6">
    <source>
        <dbReference type="ARBA" id="ARBA00023015"/>
    </source>
</evidence>
<feature type="domain" description="HTH araC/xylS-type" evidence="11">
    <location>
        <begin position="260"/>
        <end position="358"/>
    </location>
</feature>
<dbReference type="GO" id="GO:0043565">
    <property type="term" value="F:sequence-specific DNA binding"/>
    <property type="evidence" value="ECO:0007669"/>
    <property type="project" value="InterPro"/>
</dbReference>
<dbReference type="InterPro" id="IPR009057">
    <property type="entry name" value="Homeodomain-like_sf"/>
</dbReference>
<evidence type="ECO:0000256" key="3">
    <source>
        <dbReference type="ARBA" id="ARBA00022490"/>
    </source>
</evidence>
<dbReference type="SUPFAM" id="SSF46689">
    <property type="entry name" value="Homeodomain-like"/>
    <property type="match status" value="2"/>
</dbReference>
<dbReference type="SMART" id="SM00342">
    <property type="entry name" value="HTH_ARAC"/>
    <property type="match status" value="1"/>
</dbReference>
<dbReference type="HOGENOM" id="CLU_000445_5_0_9"/>
<evidence type="ECO:0000259" key="11">
    <source>
        <dbReference type="PROSITE" id="PS01124"/>
    </source>
</evidence>
<dbReference type="PROSITE" id="PS01124">
    <property type="entry name" value="HTH_ARAC_FAMILY_2"/>
    <property type="match status" value="1"/>
</dbReference>
<protein>
    <recommendedName>
        <fullName evidence="2">Stage 0 sporulation protein A homolog</fullName>
    </recommendedName>
</protein>
<dbReference type="Pfam" id="PF00072">
    <property type="entry name" value="Response_reg"/>
    <property type="match status" value="1"/>
</dbReference>
<dbReference type="InterPro" id="IPR011006">
    <property type="entry name" value="CheY-like_superfamily"/>
</dbReference>
<evidence type="ECO:0000313" key="13">
    <source>
        <dbReference type="EMBL" id="ADY56518.1"/>
    </source>
</evidence>
<keyword evidence="14" id="KW-1185">Reference proteome</keyword>
<reference evidence="13 14" key="1">
    <citation type="journal article" date="2011" name="Stand. Genomic Sci.">
        <title>Complete genome sequence of Syntrophobotulus glycolicus type strain (FlGlyR).</title>
        <authorList>
            <person name="Han C."/>
            <person name="Mwirichia R."/>
            <person name="Chertkov O."/>
            <person name="Held B."/>
            <person name="Lapidus A."/>
            <person name="Nolan M."/>
            <person name="Lucas S."/>
            <person name="Hammon N."/>
            <person name="Deshpande S."/>
            <person name="Cheng J.F."/>
            <person name="Tapia R."/>
            <person name="Goodwin L."/>
            <person name="Pitluck S."/>
            <person name="Huntemann M."/>
            <person name="Liolios K."/>
            <person name="Ivanova N."/>
            <person name="Pagani I."/>
            <person name="Mavromatis K."/>
            <person name="Ovchinikova G."/>
            <person name="Pati A."/>
            <person name="Chen A."/>
            <person name="Palaniappan K."/>
            <person name="Land M."/>
            <person name="Hauser L."/>
            <person name="Brambilla E.M."/>
            <person name="Rohde M."/>
            <person name="Spring S."/>
            <person name="Sikorski J."/>
            <person name="Goker M."/>
            <person name="Woyke T."/>
            <person name="Bristow J."/>
            <person name="Eisen J.A."/>
            <person name="Markowitz V."/>
            <person name="Hugenholtz P."/>
            <person name="Kyrpides N.C."/>
            <person name="Klenk H.P."/>
            <person name="Detter J.C."/>
        </authorList>
    </citation>
    <scope>NUCLEOTIDE SEQUENCE [LARGE SCALE GENOMIC DNA]</scope>
    <source>
        <strain evidence="14">DSM 8271 / FlGlyR</strain>
    </source>
</reference>
<name>F0STZ5_SYNGF</name>
<dbReference type="AlphaFoldDB" id="F0STZ5"/>
<keyword evidence="4 10" id="KW-0597">Phosphoprotein</keyword>
<dbReference type="GO" id="GO:0005737">
    <property type="term" value="C:cytoplasm"/>
    <property type="evidence" value="ECO:0007669"/>
    <property type="project" value="UniProtKB-SubCell"/>
</dbReference>
<dbReference type="STRING" id="645991.Sgly_2229"/>
<dbReference type="PANTHER" id="PTHR42713">
    <property type="entry name" value="HISTIDINE KINASE-RELATED"/>
    <property type="match status" value="1"/>
</dbReference>
<evidence type="ECO:0000256" key="10">
    <source>
        <dbReference type="PROSITE-ProRule" id="PRU00169"/>
    </source>
</evidence>
<dbReference type="PANTHER" id="PTHR42713:SF3">
    <property type="entry name" value="TRANSCRIPTIONAL REGULATORY PROTEIN HPTR"/>
    <property type="match status" value="1"/>
</dbReference>
<dbReference type="GO" id="GO:0003700">
    <property type="term" value="F:DNA-binding transcription factor activity"/>
    <property type="evidence" value="ECO:0007669"/>
    <property type="project" value="InterPro"/>
</dbReference>
<dbReference type="SMART" id="SM00448">
    <property type="entry name" value="REC"/>
    <property type="match status" value="1"/>
</dbReference>
<evidence type="ECO:0000256" key="8">
    <source>
        <dbReference type="ARBA" id="ARBA00023163"/>
    </source>
</evidence>
<dbReference type="GO" id="GO:0000160">
    <property type="term" value="P:phosphorelay signal transduction system"/>
    <property type="evidence" value="ECO:0007669"/>
    <property type="project" value="UniProtKB-KW"/>
</dbReference>
<dbReference type="InterPro" id="IPR051552">
    <property type="entry name" value="HptR"/>
</dbReference>
<dbReference type="CDD" id="cd17536">
    <property type="entry name" value="REC_YesN-like"/>
    <property type="match status" value="1"/>
</dbReference>
<evidence type="ECO:0000256" key="7">
    <source>
        <dbReference type="ARBA" id="ARBA00023125"/>
    </source>
</evidence>
<dbReference type="eggNOG" id="COG2207">
    <property type="taxonomic scope" value="Bacteria"/>
</dbReference>
<dbReference type="OrthoDB" id="324626at2"/>
<keyword evidence="8" id="KW-0804">Transcription</keyword>